<accession>N1PKH6</accession>
<dbReference type="HOGENOM" id="CLU_990528_0_0_1"/>
<evidence type="ECO:0000256" key="1">
    <source>
        <dbReference type="SAM" id="MobiDB-lite"/>
    </source>
</evidence>
<evidence type="ECO:0000256" key="2">
    <source>
        <dbReference type="SAM" id="SignalP"/>
    </source>
</evidence>
<feature type="chain" id="PRO_5004109926" description="Secreted protein" evidence="2">
    <location>
        <begin position="25"/>
        <end position="281"/>
    </location>
</feature>
<reference evidence="4" key="1">
    <citation type="journal article" date="2012" name="PLoS Genet.">
        <title>The genomes of the fungal plant pathogens Cladosporium fulvum and Dothistroma septosporum reveal adaptation to different hosts and lifestyles but also signatures of common ancestry.</title>
        <authorList>
            <person name="de Wit P.J.G.M."/>
            <person name="van der Burgt A."/>
            <person name="Oekmen B."/>
            <person name="Stergiopoulos I."/>
            <person name="Abd-Elsalam K.A."/>
            <person name="Aerts A.L."/>
            <person name="Bahkali A.H."/>
            <person name="Beenen H.G."/>
            <person name="Chettri P."/>
            <person name="Cox M.P."/>
            <person name="Datema E."/>
            <person name="de Vries R.P."/>
            <person name="Dhillon B."/>
            <person name="Ganley A.R."/>
            <person name="Griffiths S.A."/>
            <person name="Guo Y."/>
            <person name="Hamelin R.C."/>
            <person name="Henrissat B."/>
            <person name="Kabir M.S."/>
            <person name="Jashni M.K."/>
            <person name="Kema G."/>
            <person name="Klaubauf S."/>
            <person name="Lapidus A."/>
            <person name="Levasseur A."/>
            <person name="Lindquist E."/>
            <person name="Mehrabi R."/>
            <person name="Ohm R.A."/>
            <person name="Owen T.J."/>
            <person name="Salamov A."/>
            <person name="Schwelm A."/>
            <person name="Schijlen E."/>
            <person name="Sun H."/>
            <person name="van den Burg H.A."/>
            <person name="van Ham R.C.H.J."/>
            <person name="Zhang S."/>
            <person name="Goodwin S.B."/>
            <person name="Grigoriev I.V."/>
            <person name="Collemare J."/>
            <person name="Bradshaw R.E."/>
        </authorList>
    </citation>
    <scope>NUCLEOTIDE SEQUENCE [LARGE SCALE GENOMIC DNA]</scope>
    <source>
        <strain evidence="4">NZE10 / CBS 128990</strain>
    </source>
</reference>
<reference evidence="3 4" key="2">
    <citation type="journal article" date="2012" name="PLoS Pathog.">
        <title>Diverse lifestyles and strategies of plant pathogenesis encoded in the genomes of eighteen Dothideomycetes fungi.</title>
        <authorList>
            <person name="Ohm R.A."/>
            <person name="Feau N."/>
            <person name="Henrissat B."/>
            <person name="Schoch C.L."/>
            <person name="Horwitz B.A."/>
            <person name="Barry K.W."/>
            <person name="Condon B.J."/>
            <person name="Copeland A.C."/>
            <person name="Dhillon B."/>
            <person name="Glaser F."/>
            <person name="Hesse C.N."/>
            <person name="Kosti I."/>
            <person name="LaButti K."/>
            <person name="Lindquist E.A."/>
            <person name="Lucas S."/>
            <person name="Salamov A.A."/>
            <person name="Bradshaw R.E."/>
            <person name="Ciuffetti L."/>
            <person name="Hamelin R.C."/>
            <person name="Kema G.H.J."/>
            <person name="Lawrence C."/>
            <person name="Scott J.A."/>
            <person name="Spatafora J.W."/>
            <person name="Turgeon B.G."/>
            <person name="de Wit P.J.G.M."/>
            <person name="Zhong S."/>
            <person name="Goodwin S.B."/>
            <person name="Grigoriev I.V."/>
        </authorList>
    </citation>
    <scope>NUCLEOTIDE SEQUENCE [LARGE SCALE GENOMIC DNA]</scope>
    <source>
        <strain evidence="4">NZE10 / CBS 128990</strain>
    </source>
</reference>
<sequence length="281" mass="31500">MCYNIASFSTAALLLLANSVTVRAYYCTFYSDAACTNQVGSVSYKINNPNCFANPGHFIKCDQKEYFLAIEQYPQGQCSDTPEAVFGFPATQCTNIAALAEQNYQYKIRVDAPDLGITGNTKPKPRSVHPHDSSEVSTRQTEEDVERQDETPSRFLGSMSAKVRSTLEKRSDSCQAEVSFYYGGTCQGPAAVYRETVQNPKKSDGYSQYVSSCHNDGLYGAYILQQSTCDLIFWEGEDCSGKEHLLQTDPLRCDTTNHGEYTIRSWKWQCDMDACNDQIYK</sequence>
<dbReference type="Proteomes" id="UP000016933">
    <property type="component" value="Unassembled WGS sequence"/>
</dbReference>
<evidence type="ECO:0000313" key="4">
    <source>
        <dbReference type="Proteomes" id="UP000016933"/>
    </source>
</evidence>
<keyword evidence="2" id="KW-0732">Signal</keyword>
<dbReference type="EMBL" id="KB446542">
    <property type="protein sequence ID" value="EME41796.1"/>
    <property type="molecule type" value="Genomic_DNA"/>
</dbReference>
<feature type="region of interest" description="Disordered" evidence="1">
    <location>
        <begin position="116"/>
        <end position="154"/>
    </location>
</feature>
<feature type="signal peptide" evidence="2">
    <location>
        <begin position="1"/>
        <end position="24"/>
    </location>
</feature>
<keyword evidence="4" id="KW-1185">Reference proteome</keyword>
<evidence type="ECO:0000313" key="3">
    <source>
        <dbReference type="EMBL" id="EME41796.1"/>
    </source>
</evidence>
<organism evidence="3 4">
    <name type="scientific">Dothistroma septosporum (strain NZE10 / CBS 128990)</name>
    <name type="common">Red band needle blight fungus</name>
    <name type="synonym">Mycosphaerella pini</name>
    <dbReference type="NCBI Taxonomy" id="675120"/>
    <lineage>
        <taxon>Eukaryota</taxon>
        <taxon>Fungi</taxon>
        <taxon>Dikarya</taxon>
        <taxon>Ascomycota</taxon>
        <taxon>Pezizomycotina</taxon>
        <taxon>Dothideomycetes</taxon>
        <taxon>Dothideomycetidae</taxon>
        <taxon>Mycosphaerellales</taxon>
        <taxon>Mycosphaerellaceae</taxon>
        <taxon>Dothistroma</taxon>
    </lineage>
</organism>
<dbReference type="AlphaFoldDB" id="N1PKH6"/>
<proteinExistence type="predicted"/>
<dbReference type="OrthoDB" id="10423003at2759"/>
<name>N1PKH6_DOTSN</name>
<gene>
    <name evidence="3" type="ORF">DOTSEDRAFT_74009</name>
</gene>
<protein>
    <recommendedName>
        <fullName evidence="5">Secreted protein</fullName>
    </recommendedName>
</protein>
<evidence type="ECO:0008006" key="5">
    <source>
        <dbReference type="Google" id="ProtNLM"/>
    </source>
</evidence>